<sequence>MKSRMEIRRARRADVESLIAIHQHARRTYYGDLATRDDTEDLREAYTVSVDAPDRTVLCVDGDAQVAGFLSMKDDRLVGLYVDPAHWQHGIGGALHDAGVDVWRAAGVTEGRLEVWDGNQRAKAFYLRRGWEPDGGRRPGPLDRDFIDLGLQVSGPESRPA</sequence>
<dbReference type="EC" id="2.3.-.-" evidence="4"/>
<dbReference type="InterPro" id="IPR016181">
    <property type="entry name" value="Acyl_CoA_acyltransferase"/>
</dbReference>
<dbReference type="Pfam" id="PF00583">
    <property type="entry name" value="Acetyltransf_1"/>
    <property type="match status" value="1"/>
</dbReference>
<keyword evidence="2 4" id="KW-0012">Acyltransferase</keyword>
<reference evidence="5" key="1">
    <citation type="journal article" date="2019" name="Int. J. Syst. Evol. Microbiol.">
        <title>The Global Catalogue of Microorganisms (GCM) 10K type strain sequencing project: providing services to taxonomists for standard genome sequencing and annotation.</title>
        <authorList>
            <consortium name="The Broad Institute Genomics Platform"/>
            <consortium name="The Broad Institute Genome Sequencing Center for Infectious Disease"/>
            <person name="Wu L."/>
            <person name="Ma J."/>
        </authorList>
    </citation>
    <scope>NUCLEOTIDE SEQUENCE [LARGE SCALE GENOMIC DNA]</scope>
    <source>
        <strain evidence="5">CGMCC 4.7152</strain>
    </source>
</reference>
<keyword evidence="5" id="KW-1185">Reference proteome</keyword>
<dbReference type="CDD" id="cd04301">
    <property type="entry name" value="NAT_SF"/>
    <property type="match status" value="1"/>
</dbReference>
<dbReference type="RefSeq" id="WP_380126155.1">
    <property type="nucleotide sequence ID" value="NZ_JBHSIU010000081.1"/>
</dbReference>
<dbReference type="PANTHER" id="PTHR43877">
    <property type="entry name" value="AMINOALKYLPHOSPHONATE N-ACETYLTRANSFERASE-RELATED-RELATED"/>
    <property type="match status" value="1"/>
</dbReference>
<protein>
    <submittedName>
        <fullName evidence="4">GNAT family N-acetyltransferase</fullName>
        <ecNumber evidence="4">2.3.-.-</ecNumber>
    </submittedName>
</protein>
<evidence type="ECO:0000313" key="5">
    <source>
        <dbReference type="Proteomes" id="UP001595912"/>
    </source>
</evidence>
<dbReference type="SUPFAM" id="SSF55729">
    <property type="entry name" value="Acyl-CoA N-acyltransferases (Nat)"/>
    <property type="match status" value="1"/>
</dbReference>
<proteinExistence type="predicted"/>
<dbReference type="GO" id="GO:0016746">
    <property type="term" value="F:acyltransferase activity"/>
    <property type="evidence" value="ECO:0007669"/>
    <property type="project" value="UniProtKB-KW"/>
</dbReference>
<dbReference type="InterPro" id="IPR000182">
    <property type="entry name" value="GNAT_dom"/>
</dbReference>
<comment type="caution">
    <text evidence="4">The sequence shown here is derived from an EMBL/GenBank/DDBJ whole genome shotgun (WGS) entry which is preliminary data.</text>
</comment>
<evidence type="ECO:0000259" key="3">
    <source>
        <dbReference type="PROSITE" id="PS51186"/>
    </source>
</evidence>
<dbReference type="EMBL" id="JBHSIU010000081">
    <property type="protein sequence ID" value="MFC5005516.1"/>
    <property type="molecule type" value="Genomic_DNA"/>
</dbReference>
<name>A0ABV9W9U9_9ACTN</name>
<dbReference type="Proteomes" id="UP001595912">
    <property type="component" value="Unassembled WGS sequence"/>
</dbReference>
<dbReference type="PANTHER" id="PTHR43877:SF2">
    <property type="entry name" value="AMINOALKYLPHOSPHONATE N-ACETYLTRANSFERASE-RELATED"/>
    <property type="match status" value="1"/>
</dbReference>
<gene>
    <name evidence="4" type="ORF">ACFPIJ_47795</name>
</gene>
<dbReference type="PROSITE" id="PS51186">
    <property type="entry name" value="GNAT"/>
    <property type="match status" value="1"/>
</dbReference>
<dbReference type="Gene3D" id="3.40.630.30">
    <property type="match status" value="1"/>
</dbReference>
<keyword evidence="1 4" id="KW-0808">Transferase</keyword>
<feature type="domain" description="N-acetyltransferase" evidence="3">
    <location>
        <begin position="5"/>
        <end position="154"/>
    </location>
</feature>
<dbReference type="InterPro" id="IPR050832">
    <property type="entry name" value="Bact_Acetyltransf"/>
</dbReference>
<evidence type="ECO:0000313" key="4">
    <source>
        <dbReference type="EMBL" id="MFC5005516.1"/>
    </source>
</evidence>
<evidence type="ECO:0000256" key="1">
    <source>
        <dbReference type="ARBA" id="ARBA00022679"/>
    </source>
</evidence>
<accession>A0ABV9W9U9</accession>
<evidence type="ECO:0000256" key="2">
    <source>
        <dbReference type="ARBA" id="ARBA00023315"/>
    </source>
</evidence>
<organism evidence="4 5">
    <name type="scientific">Dactylosporangium cerinum</name>
    <dbReference type="NCBI Taxonomy" id="1434730"/>
    <lineage>
        <taxon>Bacteria</taxon>
        <taxon>Bacillati</taxon>
        <taxon>Actinomycetota</taxon>
        <taxon>Actinomycetes</taxon>
        <taxon>Micromonosporales</taxon>
        <taxon>Micromonosporaceae</taxon>
        <taxon>Dactylosporangium</taxon>
    </lineage>
</organism>